<gene>
    <name evidence="3" type="ORF">GCM10008967_14420</name>
</gene>
<keyword evidence="1" id="KW-0129">CBS domain</keyword>
<dbReference type="SUPFAM" id="SSF54631">
    <property type="entry name" value="CBS-domain pair"/>
    <property type="match status" value="1"/>
</dbReference>
<feature type="domain" description="CBS" evidence="2">
    <location>
        <begin position="21"/>
        <end position="63"/>
    </location>
</feature>
<dbReference type="InterPro" id="IPR046342">
    <property type="entry name" value="CBS_dom_sf"/>
</dbReference>
<dbReference type="Gene3D" id="3.10.580.10">
    <property type="entry name" value="CBS-domain"/>
    <property type="match status" value="1"/>
</dbReference>
<dbReference type="EMBL" id="BAAADJ010000014">
    <property type="protein sequence ID" value="GAA0324930.1"/>
    <property type="molecule type" value="Genomic_DNA"/>
</dbReference>
<accession>A0ABP3FVV0</accession>
<dbReference type="Proteomes" id="UP001500782">
    <property type="component" value="Unassembled WGS sequence"/>
</dbReference>
<reference evidence="4" key="1">
    <citation type="journal article" date="2019" name="Int. J. Syst. Evol. Microbiol.">
        <title>The Global Catalogue of Microorganisms (GCM) 10K type strain sequencing project: providing services to taxonomists for standard genome sequencing and annotation.</title>
        <authorList>
            <consortium name="The Broad Institute Genomics Platform"/>
            <consortium name="The Broad Institute Genome Sequencing Center for Infectious Disease"/>
            <person name="Wu L."/>
            <person name="Ma J."/>
        </authorList>
    </citation>
    <scope>NUCLEOTIDE SEQUENCE [LARGE SCALE GENOMIC DNA]</scope>
    <source>
        <strain evidence="4">JCM 9731</strain>
    </source>
</reference>
<dbReference type="CDD" id="cd04643">
    <property type="entry name" value="CBS_pair_bac"/>
    <property type="match status" value="1"/>
</dbReference>
<dbReference type="RefSeq" id="WP_343797703.1">
    <property type="nucleotide sequence ID" value="NZ_BAAADJ010000014.1"/>
</dbReference>
<sequence>MMSLQNSDFLKATLDELIIPAERVAHVQMGNNLEHALLVLTKTGYTAVPVLDAHFKLHGLISTPLILDHITGLERIQFESLDESKVEHVMKQEIPRIQKNGHFQKALSLLVDNPFVCVEDSDGYFIGILTRRALLKQLQKNIRHIQ</sequence>
<keyword evidence="4" id="KW-1185">Reference proteome</keyword>
<dbReference type="PANTHER" id="PTHR43080:SF30">
    <property type="entry name" value="CYCLIC DI-AMP RECEPTOR B"/>
    <property type="match status" value="1"/>
</dbReference>
<dbReference type="InterPro" id="IPR000644">
    <property type="entry name" value="CBS_dom"/>
</dbReference>
<dbReference type="InterPro" id="IPR051257">
    <property type="entry name" value="Diverse_CBS-Domain"/>
</dbReference>
<dbReference type="PANTHER" id="PTHR43080">
    <property type="entry name" value="CBS DOMAIN-CONTAINING PROTEIN CBSX3, MITOCHONDRIAL"/>
    <property type="match status" value="1"/>
</dbReference>
<comment type="caution">
    <text evidence="3">The sequence shown here is derived from an EMBL/GenBank/DDBJ whole genome shotgun (WGS) entry which is preliminary data.</text>
</comment>
<dbReference type="NCBIfam" id="NF041630">
    <property type="entry name" value="CBS_CbpB"/>
    <property type="match status" value="1"/>
</dbReference>
<organism evidence="3 4">
    <name type="scientific">Bacillus carboniphilus</name>
    <dbReference type="NCBI Taxonomy" id="86663"/>
    <lineage>
        <taxon>Bacteria</taxon>
        <taxon>Bacillati</taxon>
        <taxon>Bacillota</taxon>
        <taxon>Bacilli</taxon>
        <taxon>Bacillales</taxon>
        <taxon>Bacillaceae</taxon>
        <taxon>Bacillus</taxon>
    </lineage>
</organism>
<evidence type="ECO:0000313" key="3">
    <source>
        <dbReference type="EMBL" id="GAA0324930.1"/>
    </source>
</evidence>
<evidence type="ECO:0000256" key="1">
    <source>
        <dbReference type="ARBA" id="ARBA00023122"/>
    </source>
</evidence>
<dbReference type="Pfam" id="PF00571">
    <property type="entry name" value="CBS"/>
    <property type="match status" value="2"/>
</dbReference>
<evidence type="ECO:0000259" key="2">
    <source>
        <dbReference type="Pfam" id="PF00571"/>
    </source>
</evidence>
<dbReference type="InterPro" id="IPR048125">
    <property type="entry name" value="CBS_CbpB"/>
</dbReference>
<protein>
    <submittedName>
        <fullName evidence="3">CBS domain-containing protein</fullName>
    </submittedName>
</protein>
<name>A0ABP3FVV0_9BACI</name>
<proteinExistence type="predicted"/>
<evidence type="ECO:0000313" key="4">
    <source>
        <dbReference type="Proteomes" id="UP001500782"/>
    </source>
</evidence>
<feature type="domain" description="CBS" evidence="2">
    <location>
        <begin position="86"/>
        <end position="138"/>
    </location>
</feature>